<proteinExistence type="predicted"/>
<reference evidence="1" key="1">
    <citation type="submission" date="2021-09" db="EMBL/GenBank/DDBJ databases">
        <authorList>
            <consortium name="AG Swart"/>
            <person name="Singh M."/>
            <person name="Singh A."/>
            <person name="Seah K."/>
            <person name="Emmerich C."/>
        </authorList>
    </citation>
    <scope>NUCLEOTIDE SEQUENCE</scope>
    <source>
        <strain evidence="1">ATCC30299</strain>
    </source>
</reference>
<dbReference type="EMBL" id="CAJZBQ010000051">
    <property type="protein sequence ID" value="CAG9330395.1"/>
    <property type="molecule type" value="Genomic_DNA"/>
</dbReference>
<name>A0AAU9JZP8_9CILI</name>
<organism evidence="1 2">
    <name type="scientific">Blepharisma stoltei</name>
    <dbReference type="NCBI Taxonomy" id="1481888"/>
    <lineage>
        <taxon>Eukaryota</taxon>
        <taxon>Sar</taxon>
        <taxon>Alveolata</taxon>
        <taxon>Ciliophora</taxon>
        <taxon>Postciliodesmatophora</taxon>
        <taxon>Heterotrichea</taxon>
        <taxon>Heterotrichida</taxon>
        <taxon>Blepharismidae</taxon>
        <taxon>Blepharisma</taxon>
    </lineage>
</organism>
<keyword evidence="2" id="KW-1185">Reference proteome</keyword>
<gene>
    <name evidence="1" type="ORF">BSTOLATCC_MIC50987</name>
</gene>
<dbReference type="AlphaFoldDB" id="A0AAU9JZP8"/>
<accession>A0AAU9JZP8</accession>
<evidence type="ECO:0000313" key="1">
    <source>
        <dbReference type="EMBL" id="CAG9330395.1"/>
    </source>
</evidence>
<dbReference type="Proteomes" id="UP001162131">
    <property type="component" value="Unassembled WGS sequence"/>
</dbReference>
<comment type="caution">
    <text evidence="1">The sequence shown here is derived from an EMBL/GenBank/DDBJ whole genome shotgun (WGS) entry which is preliminary data.</text>
</comment>
<sequence length="233" mass="26792">MNSRLGNYKPILTSGEVTPYLNFRKNRPKPVDHNIKTKTLNSVLFHFIREKINESPLLSKNKPRSPLSSIILPSERQTERRKTHKIELEPLATETFDFENDKISGKLRIPIPQLKMLNDPKMNEGVRVQKARTMSLSRLSTLSQPNWAKTSSNSPIKERNECTKVGRQRYSSASLLNPIGKILRSKGINIEENLREKELSGIEVSSFNKKKSKWHENKRSFDGIVPVYLTARN</sequence>
<protein>
    <submittedName>
        <fullName evidence="1">Uncharacterized protein</fullName>
    </submittedName>
</protein>
<evidence type="ECO:0000313" key="2">
    <source>
        <dbReference type="Proteomes" id="UP001162131"/>
    </source>
</evidence>